<comment type="domain">
    <text evidence="6">Contains large globular domains required for ATP hydrolysis at each terminus and a third globular domain forming a flexible hinge near the middle of the molecule. These domains are separated by coiled-coil structures.</text>
</comment>
<comment type="similarity">
    <text evidence="6">Belongs to the SMC family.</text>
</comment>
<comment type="subunit">
    <text evidence="6">Homodimer.</text>
</comment>
<dbReference type="OrthoDB" id="9808768at2"/>
<evidence type="ECO:0000313" key="9">
    <source>
        <dbReference type="EMBL" id="PWN06152.1"/>
    </source>
</evidence>
<dbReference type="EMBL" id="QGGB01000007">
    <property type="protein sequence ID" value="PWN06152.1"/>
    <property type="molecule type" value="Genomic_DNA"/>
</dbReference>
<dbReference type="Proteomes" id="UP000245533">
    <property type="component" value="Unassembled WGS sequence"/>
</dbReference>
<dbReference type="GO" id="GO:0007059">
    <property type="term" value="P:chromosome segregation"/>
    <property type="evidence" value="ECO:0007669"/>
    <property type="project" value="UniProtKB-UniRule"/>
</dbReference>
<dbReference type="SUPFAM" id="SSF75553">
    <property type="entry name" value="Smc hinge domain"/>
    <property type="match status" value="1"/>
</dbReference>
<feature type="coiled-coil region" evidence="6">
    <location>
        <begin position="982"/>
        <end position="1019"/>
    </location>
</feature>
<evidence type="ECO:0000259" key="8">
    <source>
        <dbReference type="SMART" id="SM00968"/>
    </source>
</evidence>
<evidence type="ECO:0000256" key="2">
    <source>
        <dbReference type="ARBA" id="ARBA00022741"/>
    </source>
</evidence>
<sequence>MYISDLQLHGFKSFAHKTHVKFDSGITAIVGPNGCGKSNIVDALRWVLGEQRPTLLRSSAMSNVIFNGTAKKKALGMADVSLTFVNDKGILPVEYSELTITRRLYRSGDSEYLINNTPCRLKDIMDLFMDTGMSSDAYSVIELKMVEEILNDRNNDRRRLFEEAAGVTRYKEKRRQTIRKLDDTLKDLQRLEDILIEVRKKTRSLELQAEKAGKAKKYKTELEHLDKAYTLHELSTIREELEPLQTRISNAEKEKKEIGSRVEELEESEEKARTLLIEKERHQAEAQRRVSQLHSSIREMETNLKITREKIVNEEGVIRQHQSDIEQGGKDLAELEQLREQSISKLENFSDERERSALSLKESKEKFADVQQQFTKVRHELYELEIEISDLSRKLSGLQSDRIKIESRLENTEDDQLRIDGDIRDLKDEIENAKGELSLTREKLDSIDSELKSEEKRLEESSRIRQNLEEKRETLRDEIRSLKSRKDAVESEISLLGNLAESGAGLPSSISFLQKEHGDQFALLSTVGDLLNTKEELASALETALGESIHFVIVKNMGDALKASRILKENGKGKATFIPLSELKKSYSVHEKSIARHVGSDSSYAPVVQLLLGSTLLVDDLENAVSILEKDEATSAVTRDGDLLTASRFLKSGSNHKQAGIRLALKDKVEKLNTESNRYEKSITQRENELQKLNEEIDSHNLDSIRASIRQIQQRSREAEQQSSRYQSSIQVYEKNIQELNSRKVRLLSNQDTAREELDTLHPRQKELQQKITELSGLQEEKKEILRKLEEERAIAQNRYNDAQLKHQDVKNKADNLEKDLERAENGISSMKTRLASRKELQSESRNKIETFKEVIEQTEKQLEGSRSQKSEADQKLAEAEEASSRQRGAINEIEKELKELRRRKEVNLELVHHLSMAREKFELQAQSHSDHIWETYGILMDQVTEQLPDETTPEEAKARIGWLRQKLNKIGDVNPLAIDEFREEKERLSFYEEQIDDLQKAEAEMRETIDEINSTATERFNETFEKIRNNFKTVFNTLFHEDDFCDLMIRDEGEDQDPLEAKIDIRANPKGKRPSSINQLSGGEKTLTAIALLFAIYLVKPSPFCVLDEVDAPLDDANIERFAAMIRKFSEDTQFIIITHNKKTMSKAEMMYGVTMPETGVSRLVGVKLDEVAEA</sequence>
<dbReference type="InterPro" id="IPR024704">
    <property type="entry name" value="SMC"/>
</dbReference>
<feature type="region of interest" description="Disordered" evidence="7">
    <location>
        <begin position="824"/>
        <end position="843"/>
    </location>
</feature>
<dbReference type="GO" id="GO:0006260">
    <property type="term" value="P:DNA replication"/>
    <property type="evidence" value="ECO:0007669"/>
    <property type="project" value="UniProtKB-UniRule"/>
</dbReference>
<comment type="caution">
    <text evidence="9">The sequence shown here is derived from an EMBL/GenBank/DDBJ whole genome shotgun (WGS) entry which is preliminary data.</text>
</comment>
<dbReference type="NCBIfam" id="TIGR02168">
    <property type="entry name" value="SMC_prok_B"/>
    <property type="match status" value="1"/>
</dbReference>
<dbReference type="PANTHER" id="PTHR43977">
    <property type="entry name" value="STRUCTURAL MAINTENANCE OF CHROMOSOMES PROTEIN 3"/>
    <property type="match status" value="1"/>
</dbReference>
<evidence type="ECO:0000256" key="6">
    <source>
        <dbReference type="HAMAP-Rule" id="MF_01894"/>
    </source>
</evidence>
<protein>
    <recommendedName>
        <fullName evidence="6">Chromosome partition protein Smc</fullName>
    </recommendedName>
</protein>
<evidence type="ECO:0000256" key="4">
    <source>
        <dbReference type="ARBA" id="ARBA00023054"/>
    </source>
</evidence>
<feature type="region of interest" description="Disordered" evidence="7">
    <location>
        <begin position="860"/>
        <end position="888"/>
    </location>
</feature>
<dbReference type="GO" id="GO:0030261">
    <property type="term" value="P:chromosome condensation"/>
    <property type="evidence" value="ECO:0007669"/>
    <property type="project" value="InterPro"/>
</dbReference>
<dbReference type="GO" id="GO:0005524">
    <property type="term" value="F:ATP binding"/>
    <property type="evidence" value="ECO:0007669"/>
    <property type="project" value="UniProtKB-UniRule"/>
</dbReference>
<feature type="coiled-coil region" evidence="6">
    <location>
        <begin position="171"/>
        <end position="208"/>
    </location>
</feature>
<dbReference type="SMART" id="SM00968">
    <property type="entry name" value="SMC_hinge"/>
    <property type="match status" value="1"/>
</dbReference>
<dbReference type="GO" id="GO:0005737">
    <property type="term" value="C:cytoplasm"/>
    <property type="evidence" value="ECO:0007669"/>
    <property type="project" value="UniProtKB-SubCell"/>
</dbReference>
<evidence type="ECO:0000256" key="5">
    <source>
        <dbReference type="ARBA" id="ARBA00023125"/>
    </source>
</evidence>
<dbReference type="GO" id="GO:0007062">
    <property type="term" value="P:sister chromatid cohesion"/>
    <property type="evidence" value="ECO:0007669"/>
    <property type="project" value="InterPro"/>
</dbReference>
<dbReference type="InterPro" id="IPR036277">
    <property type="entry name" value="SMC_hinge_sf"/>
</dbReference>
<evidence type="ECO:0000256" key="3">
    <source>
        <dbReference type="ARBA" id="ARBA00022840"/>
    </source>
</evidence>
<dbReference type="GO" id="GO:0005694">
    <property type="term" value="C:chromosome"/>
    <property type="evidence" value="ECO:0007669"/>
    <property type="project" value="InterPro"/>
</dbReference>
<dbReference type="AlphaFoldDB" id="A0A316TUW8"/>
<feature type="coiled-coil region" evidence="6">
    <location>
        <begin position="381"/>
        <end position="492"/>
    </location>
</feature>
<organism evidence="9 10">
    <name type="scientific">Rhodohalobacter mucosus</name>
    <dbReference type="NCBI Taxonomy" id="2079485"/>
    <lineage>
        <taxon>Bacteria</taxon>
        <taxon>Pseudomonadati</taxon>
        <taxon>Balneolota</taxon>
        <taxon>Balneolia</taxon>
        <taxon>Balneolales</taxon>
        <taxon>Balneolaceae</taxon>
        <taxon>Rhodohalobacter</taxon>
    </lineage>
</organism>
<dbReference type="Gene3D" id="3.30.70.1620">
    <property type="match status" value="1"/>
</dbReference>
<feature type="domain" description="SMC hinge" evidence="8">
    <location>
        <begin position="521"/>
        <end position="628"/>
    </location>
</feature>
<dbReference type="SUPFAM" id="SSF57997">
    <property type="entry name" value="Tropomyosin"/>
    <property type="match status" value="1"/>
</dbReference>
<dbReference type="SUPFAM" id="SSF52540">
    <property type="entry name" value="P-loop containing nucleoside triphosphate hydrolases"/>
    <property type="match status" value="2"/>
</dbReference>
<dbReference type="CDD" id="cd03278">
    <property type="entry name" value="ABC_SMC_barmotin"/>
    <property type="match status" value="1"/>
</dbReference>
<dbReference type="InterPro" id="IPR010935">
    <property type="entry name" value="SMC_hinge"/>
</dbReference>
<dbReference type="PIRSF" id="PIRSF005719">
    <property type="entry name" value="SMC"/>
    <property type="match status" value="1"/>
</dbReference>
<dbReference type="Pfam" id="PF06470">
    <property type="entry name" value="SMC_hinge"/>
    <property type="match status" value="1"/>
</dbReference>
<keyword evidence="5 6" id="KW-0238">DNA-binding</keyword>
<keyword evidence="10" id="KW-1185">Reference proteome</keyword>
<feature type="compositionally biased region" description="Basic and acidic residues" evidence="7">
    <location>
        <begin position="860"/>
        <end position="885"/>
    </location>
</feature>
<dbReference type="InterPro" id="IPR027417">
    <property type="entry name" value="P-loop_NTPase"/>
</dbReference>
<accession>A0A316TUW8</accession>
<dbReference type="RefSeq" id="WP_109646945.1">
    <property type="nucleotide sequence ID" value="NZ_QGGB01000007.1"/>
</dbReference>
<dbReference type="Pfam" id="PF02463">
    <property type="entry name" value="SMC_N"/>
    <property type="match status" value="1"/>
</dbReference>
<dbReference type="GO" id="GO:0003677">
    <property type="term" value="F:DNA binding"/>
    <property type="evidence" value="ECO:0007669"/>
    <property type="project" value="UniProtKB-UniRule"/>
</dbReference>
<feature type="coiled-coil region" evidence="6">
    <location>
        <begin position="234"/>
        <end position="352"/>
    </location>
</feature>
<keyword evidence="3 6" id="KW-0067">ATP-binding</keyword>
<reference evidence="9 10" key="1">
    <citation type="submission" date="2018-05" db="EMBL/GenBank/DDBJ databases">
        <title>Rhodohalobacter halophilus gen. nov., sp. nov., a moderately halophilic member of the family Balneolaceae.</title>
        <authorList>
            <person name="Liu Z.-W."/>
        </authorList>
    </citation>
    <scope>NUCLEOTIDE SEQUENCE [LARGE SCALE GENOMIC DNA]</scope>
    <source>
        <strain evidence="9 10">8A47</strain>
    </source>
</reference>
<comment type="subcellular location">
    <subcellularLocation>
        <location evidence="6">Cytoplasm</location>
    </subcellularLocation>
</comment>
<dbReference type="HAMAP" id="MF_01894">
    <property type="entry name" value="Smc_prok"/>
    <property type="match status" value="1"/>
</dbReference>
<proteinExistence type="inferred from homology"/>
<dbReference type="Gene3D" id="3.40.50.300">
    <property type="entry name" value="P-loop containing nucleotide triphosphate hydrolases"/>
    <property type="match status" value="2"/>
</dbReference>
<evidence type="ECO:0000256" key="1">
    <source>
        <dbReference type="ARBA" id="ARBA00022490"/>
    </source>
</evidence>
<evidence type="ECO:0000256" key="7">
    <source>
        <dbReference type="SAM" id="MobiDB-lite"/>
    </source>
</evidence>
<dbReference type="Gene3D" id="1.20.1060.20">
    <property type="match status" value="1"/>
</dbReference>
<feature type="binding site" evidence="6">
    <location>
        <begin position="32"/>
        <end position="39"/>
    </location>
    <ligand>
        <name>ATP</name>
        <dbReference type="ChEBI" id="CHEBI:30616"/>
    </ligand>
</feature>
<comment type="function">
    <text evidence="6">Required for chromosome condensation and partitioning.</text>
</comment>
<evidence type="ECO:0000313" key="10">
    <source>
        <dbReference type="Proteomes" id="UP000245533"/>
    </source>
</evidence>
<keyword evidence="1 6" id="KW-0963">Cytoplasm</keyword>
<keyword evidence="4 6" id="KW-0175">Coiled coil</keyword>
<dbReference type="GO" id="GO:0016887">
    <property type="term" value="F:ATP hydrolysis activity"/>
    <property type="evidence" value="ECO:0007669"/>
    <property type="project" value="InterPro"/>
</dbReference>
<name>A0A316TUW8_9BACT</name>
<dbReference type="InterPro" id="IPR011890">
    <property type="entry name" value="SMC_prok"/>
</dbReference>
<gene>
    <name evidence="6 9" type="primary">smc</name>
    <name evidence="9" type="ORF">DDZ15_09920</name>
</gene>
<dbReference type="InterPro" id="IPR003395">
    <property type="entry name" value="RecF/RecN/SMC_N"/>
</dbReference>
<keyword evidence="2 6" id="KW-0547">Nucleotide-binding</keyword>